<dbReference type="InterPro" id="IPR043472">
    <property type="entry name" value="Macro_dom-like"/>
</dbReference>
<dbReference type="Gene3D" id="3.40.220.10">
    <property type="entry name" value="Leucine Aminopeptidase, subunit E, domain 1"/>
    <property type="match status" value="1"/>
</dbReference>
<sequence length="157" mass="16669">MYRSVATSATRGGMASDSGDVVVTLDQVPRWSDADQRYYSAGDSSSPFSYFSDPLTSPSGADSGVTSRFPVDHEINSKIYLWRGNPWNLEVDAVVNSTNESLDEAHSSPGLHAAAGPGLAEECASLGGCRTGMAKITNAYDLPARLVLPLFSVSMKC</sequence>
<organism evidence="2 3">
    <name type="scientific">Ensete ventricosum</name>
    <name type="common">Abyssinian banana</name>
    <name type="synonym">Musa ensete</name>
    <dbReference type="NCBI Taxonomy" id="4639"/>
    <lineage>
        <taxon>Eukaryota</taxon>
        <taxon>Viridiplantae</taxon>
        <taxon>Streptophyta</taxon>
        <taxon>Embryophyta</taxon>
        <taxon>Tracheophyta</taxon>
        <taxon>Spermatophyta</taxon>
        <taxon>Magnoliopsida</taxon>
        <taxon>Liliopsida</taxon>
        <taxon>Zingiberales</taxon>
        <taxon>Musaceae</taxon>
        <taxon>Ensete</taxon>
    </lineage>
</organism>
<reference evidence="2 3" key="1">
    <citation type="journal article" date="2014" name="Agronomy (Basel)">
        <title>A Draft Genome Sequence for Ensete ventricosum, the Drought-Tolerant Tree Against Hunger.</title>
        <authorList>
            <person name="Harrison J."/>
            <person name="Moore K.A."/>
            <person name="Paszkiewicz K."/>
            <person name="Jones T."/>
            <person name="Grant M."/>
            <person name="Ambacheew D."/>
            <person name="Muzemil S."/>
            <person name="Studholme D.J."/>
        </authorList>
    </citation>
    <scope>NUCLEOTIDE SEQUENCE [LARGE SCALE GENOMIC DNA]</scope>
</reference>
<dbReference type="Pfam" id="PF01661">
    <property type="entry name" value="Macro"/>
    <property type="match status" value="1"/>
</dbReference>
<comment type="caution">
    <text evidence="2">The sequence shown here is derived from an EMBL/GenBank/DDBJ whole genome shotgun (WGS) entry which is preliminary data.</text>
</comment>
<dbReference type="Proteomes" id="UP000287651">
    <property type="component" value="Unassembled WGS sequence"/>
</dbReference>
<dbReference type="PANTHER" id="PTHR11106:SF72">
    <property type="entry name" value="GANGLIOSIDE-INDUCED DIFFERENTIATION-ASSOCIATED PROTEIN 2"/>
    <property type="match status" value="1"/>
</dbReference>
<feature type="domain" description="Macro" evidence="1">
    <location>
        <begin position="66"/>
        <end position="157"/>
    </location>
</feature>
<evidence type="ECO:0000313" key="3">
    <source>
        <dbReference type="Proteomes" id="UP000287651"/>
    </source>
</evidence>
<proteinExistence type="predicted"/>
<dbReference type="PROSITE" id="PS51154">
    <property type="entry name" value="MACRO"/>
    <property type="match status" value="1"/>
</dbReference>
<accession>A0A427AG20</accession>
<dbReference type="AlphaFoldDB" id="A0A427AG20"/>
<evidence type="ECO:0000259" key="1">
    <source>
        <dbReference type="PROSITE" id="PS51154"/>
    </source>
</evidence>
<dbReference type="EMBL" id="AMZH03002555">
    <property type="protein sequence ID" value="RRT75193.1"/>
    <property type="molecule type" value="Genomic_DNA"/>
</dbReference>
<dbReference type="SUPFAM" id="SSF52949">
    <property type="entry name" value="Macro domain-like"/>
    <property type="match status" value="1"/>
</dbReference>
<gene>
    <name evidence="2" type="ORF">B296_00003254</name>
</gene>
<dbReference type="PANTHER" id="PTHR11106">
    <property type="entry name" value="GANGLIOSIDE INDUCED DIFFERENTIATION ASSOCIATED PROTEIN 2-RELATED"/>
    <property type="match status" value="1"/>
</dbReference>
<name>A0A427AG20_ENSVE</name>
<evidence type="ECO:0000313" key="2">
    <source>
        <dbReference type="EMBL" id="RRT75193.1"/>
    </source>
</evidence>
<protein>
    <recommendedName>
        <fullName evidence="1">Macro domain-containing protein</fullName>
    </recommendedName>
</protein>
<dbReference type="InterPro" id="IPR002589">
    <property type="entry name" value="Macro_dom"/>
</dbReference>